<dbReference type="InParanoid" id="A0A667WZ28"/>
<reference evidence="2" key="3">
    <citation type="submission" date="2025-09" db="UniProtKB">
        <authorList>
            <consortium name="Ensembl"/>
        </authorList>
    </citation>
    <scope>IDENTIFICATION</scope>
</reference>
<proteinExistence type="predicted"/>
<dbReference type="Ensembl" id="ENSMMDT00005007097.1">
    <property type="protein sequence ID" value="ENSMMDP00005006918.1"/>
    <property type="gene ID" value="ENSMMDG00005003782.1"/>
</dbReference>
<sequence>MNSAVMSFILLVASVTVYTSDGRNLVLRCRCAQVRNGGLSPSTIAKITKVQQLAPLYCPRKELCSILGFEQNSNTLLAVTHFLQ</sequence>
<reference evidence="2" key="2">
    <citation type="submission" date="2025-08" db="UniProtKB">
        <authorList>
            <consortium name="Ensembl"/>
        </authorList>
    </citation>
    <scope>IDENTIFICATION</scope>
</reference>
<evidence type="ECO:0000313" key="2">
    <source>
        <dbReference type="Ensembl" id="ENSMMDP00005006918.1"/>
    </source>
</evidence>
<evidence type="ECO:0008006" key="4">
    <source>
        <dbReference type="Google" id="ProtNLM"/>
    </source>
</evidence>
<dbReference type="AlphaFoldDB" id="A0A667WZ28"/>
<evidence type="ECO:0000256" key="1">
    <source>
        <dbReference type="SAM" id="SignalP"/>
    </source>
</evidence>
<accession>A0A667WZ28</accession>
<feature type="signal peptide" evidence="1">
    <location>
        <begin position="1"/>
        <end position="22"/>
    </location>
</feature>
<feature type="chain" id="PRO_5025457695" description="Chemokine interleukin-8-like domain-containing protein" evidence="1">
    <location>
        <begin position="23"/>
        <end position="84"/>
    </location>
</feature>
<evidence type="ECO:0000313" key="3">
    <source>
        <dbReference type="Proteomes" id="UP000472263"/>
    </source>
</evidence>
<reference evidence="2" key="1">
    <citation type="submission" date="2019-06" db="EMBL/GenBank/DDBJ databases">
        <authorList>
            <consortium name="Wellcome Sanger Institute Data Sharing"/>
        </authorList>
    </citation>
    <scope>NUCLEOTIDE SEQUENCE [LARGE SCALE GENOMIC DNA]</scope>
</reference>
<organism evidence="2 3">
    <name type="scientific">Myripristis murdjan</name>
    <name type="common">pinecone soldierfish</name>
    <dbReference type="NCBI Taxonomy" id="586833"/>
    <lineage>
        <taxon>Eukaryota</taxon>
        <taxon>Metazoa</taxon>
        <taxon>Chordata</taxon>
        <taxon>Craniata</taxon>
        <taxon>Vertebrata</taxon>
        <taxon>Euteleostomi</taxon>
        <taxon>Actinopterygii</taxon>
        <taxon>Neopterygii</taxon>
        <taxon>Teleostei</taxon>
        <taxon>Neoteleostei</taxon>
        <taxon>Acanthomorphata</taxon>
        <taxon>Holocentriformes</taxon>
        <taxon>Holocentridae</taxon>
        <taxon>Myripristis</taxon>
    </lineage>
</organism>
<keyword evidence="3" id="KW-1185">Reference proteome</keyword>
<keyword evidence="1" id="KW-0732">Signal</keyword>
<dbReference type="Proteomes" id="UP000472263">
    <property type="component" value="Chromosome 10"/>
</dbReference>
<protein>
    <recommendedName>
        <fullName evidence="4">Chemokine interleukin-8-like domain-containing protein</fullName>
    </recommendedName>
</protein>
<name>A0A667WZ28_9TELE</name>